<evidence type="ECO:0000313" key="3">
    <source>
        <dbReference type="Proteomes" id="UP001279734"/>
    </source>
</evidence>
<evidence type="ECO:0000256" key="1">
    <source>
        <dbReference type="SAM" id="SignalP"/>
    </source>
</evidence>
<accession>A0AAD3XUM7</accession>
<evidence type="ECO:0000313" key="2">
    <source>
        <dbReference type="EMBL" id="GMH16921.1"/>
    </source>
</evidence>
<name>A0AAD3XUM7_NEPGR</name>
<dbReference type="EMBL" id="BSYO01000017">
    <property type="protein sequence ID" value="GMH16921.1"/>
    <property type="molecule type" value="Genomic_DNA"/>
</dbReference>
<feature type="signal peptide" evidence="1">
    <location>
        <begin position="1"/>
        <end position="32"/>
    </location>
</feature>
<keyword evidence="3" id="KW-1185">Reference proteome</keyword>
<comment type="caution">
    <text evidence="2">The sequence shown here is derived from an EMBL/GenBank/DDBJ whole genome shotgun (WGS) entry which is preliminary data.</text>
</comment>
<sequence>MNVDNDAVLWPQHCLILLTLLPSFFGWGSVAAARCEACSVEAVSLHCYASLPGSVSQHGFDDGAESLNCRFVVPWGRVSFVLLLLCFH</sequence>
<proteinExistence type="predicted"/>
<feature type="chain" id="PRO_5041915547" description="Secreted protein" evidence="1">
    <location>
        <begin position="33"/>
        <end position="88"/>
    </location>
</feature>
<organism evidence="2 3">
    <name type="scientific">Nepenthes gracilis</name>
    <name type="common">Slender pitcher plant</name>
    <dbReference type="NCBI Taxonomy" id="150966"/>
    <lineage>
        <taxon>Eukaryota</taxon>
        <taxon>Viridiplantae</taxon>
        <taxon>Streptophyta</taxon>
        <taxon>Embryophyta</taxon>
        <taxon>Tracheophyta</taxon>
        <taxon>Spermatophyta</taxon>
        <taxon>Magnoliopsida</taxon>
        <taxon>eudicotyledons</taxon>
        <taxon>Gunneridae</taxon>
        <taxon>Pentapetalae</taxon>
        <taxon>Caryophyllales</taxon>
        <taxon>Nepenthaceae</taxon>
        <taxon>Nepenthes</taxon>
    </lineage>
</organism>
<protein>
    <recommendedName>
        <fullName evidence="4">Secreted protein</fullName>
    </recommendedName>
</protein>
<evidence type="ECO:0008006" key="4">
    <source>
        <dbReference type="Google" id="ProtNLM"/>
    </source>
</evidence>
<keyword evidence="1" id="KW-0732">Signal</keyword>
<dbReference type="Proteomes" id="UP001279734">
    <property type="component" value="Unassembled WGS sequence"/>
</dbReference>
<dbReference type="AlphaFoldDB" id="A0AAD3XUM7"/>
<gene>
    <name evidence="2" type="ORF">Nepgr_018762</name>
</gene>
<reference evidence="2" key="1">
    <citation type="submission" date="2023-05" db="EMBL/GenBank/DDBJ databases">
        <title>Nepenthes gracilis genome sequencing.</title>
        <authorList>
            <person name="Fukushima K."/>
        </authorList>
    </citation>
    <scope>NUCLEOTIDE SEQUENCE</scope>
    <source>
        <strain evidence="2">SING2019-196</strain>
    </source>
</reference>